<evidence type="ECO:0000256" key="6">
    <source>
        <dbReference type="ARBA" id="ARBA00022692"/>
    </source>
</evidence>
<dbReference type="PANTHER" id="PTHR46539:SF2">
    <property type="entry name" value="RING-H2 FINGER PROTEIN ATL43"/>
    <property type="match status" value="1"/>
</dbReference>
<sequence length="291" mass="31793">MGAATSSSPFHTLTRFFCIFTTTLTLLTPFIHGDDTVATSSRPNVSTTEPFKYSTGVIIGALVTTSSITLLFFLYIKHCADARTFAATAANSQPSHVRKNSGVDHALLDSLPVFQFGSLKGQGVIDCAVCLAVFEDSEALRLLPKCRHAFHVECVDAWLHAHSTCPLCRYKVEPDEVVVLVEEDAKKAKSAEGESSQNDAALRGENENAGTASLDTAERGLGRRFVGVQQRLSDFEARDALRLTSETATWEARGERGRRSHSCGNSVGEVMENDMMNLRGRRSFHGLLQFC</sequence>
<keyword evidence="9 15" id="KW-0863">Zinc-finger</keyword>
<keyword evidence="20" id="KW-1185">Reference proteome</keyword>
<accession>A0A4D6MH38</accession>
<dbReference type="GO" id="GO:0008270">
    <property type="term" value="F:zinc ion binding"/>
    <property type="evidence" value="ECO:0007669"/>
    <property type="project" value="UniProtKB-KW"/>
</dbReference>
<name>A0A4D6MH38_VIGUN</name>
<evidence type="ECO:0000256" key="3">
    <source>
        <dbReference type="ARBA" id="ARBA00004906"/>
    </source>
</evidence>
<dbReference type="CDD" id="cd16461">
    <property type="entry name" value="RING-H2_EL5-like"/>
    <property type="match status" value="1"/>
</dbReference>
<dbReference type="InterPro" id="IPR013083">
    <property type="entry name" value="Znf_RING/FYVE/PHD"/>
</dbReference>
<keyword evidence="11" id="KW-0862">Zinc</keyword>
<evidence type="ECO:0000256" key="4">
    <source>
        <dbReference type="ARBA" id="ARBA00012483"/>
    </source>
</evidence>
<keyword evidence="5" id="KW-0808">Transferase</keyword>
<evidence type="ECO:0000256" key="2">
    <source>
        <dbReference type="ARBA" id="ARBA00004167"/>
    </source>
</evidence>
<evidence type="ECO:0000256" key="16">
    <source>
        <dbReference type="SAM" id="MobiDB-lite"/>
    </source>
</evidence>
<keyword evidence="6 17" id="KW-0812">Transmembrane</keyword>
<dbReference type="Pfam" id="PF13639">
    <property type="entry name" value="zf-RING_2"/>
    <property type="match status" value="1"/>
</dbReference>
<proteinExistence type="inferred from homology"/>
<feature type="region of interest" description="Disordered" evidence="16">
    <location>
        <begin position="188"/>
        <end position="214"/>
    </location>
</feature>
<evidence type="ECO:0000256" key="14">
    <source>
        <dbReference type="ARBA" id="ARBA00024209"/>
    </source>
</evidence>
<evidence type="ECO:0000256" key="11">
    <source>
        <dbReference type="ARBA" id="ARBA00022833"/>
    </source>
</evidence>
<dbReference type="SMART" id="SM00184">
    <property type="entry name" value="RING"/>
    <property type="match status" value="1"/>
</dbReference>
<gene>
    <name evidence="19" type="ORF">DEO72_LG7g2016</name>
</gene>
<comment type="catalytic activity">
    <reaction evidence="1">
        <text>S-ubiquitinyl-[E2 ubiquitin-conjugating enzyme]-L-cysteine + [acceptor protein]-L-lysine = [E2 ubiquitin-conjugating enzyme]-L-cysteine + N(6)-ubiquitinyl-[acceptor protein]-L-lysine.</text>
        <dbReference type="EC" id="2.3.2.27"/>
    </reaction>
</comment>
<dbReference type="OrthoDB" id="8062037at2759"/>
<feature type="domain" description="RING-type" evidence="18">
    <location>
        <begin position="127"/>
        <end position="169"/>
    </location>
</feature>
<evidence type="ECO:0000256" key="7">
    <source>
        <dbReference type="ARBA" id="ARBA00022723"/>
    </source>
</evidence>
<feature type="transmembrane region" description="Helical" evidence="17">
    <location>
        <begin position="51"/>
        <end position="76"/>
    </location>
</feature>
<dbReference type="GO" id="GO:0016020">
    <property type="term" value="C:membrane"/>
    <property type="evidence" value="ECO:0007669"/>
    <property type="project" value="UniProtKB-SubCell"/>
</dbReference>
<keyword evidence="10" id="KW-0833">Ubl conjugation pathway</keyword>
<dbReference type="InterPro" id="IPR001841">
    <property type="entry name" value="Znf_RING"/>
</dbReference>
<dbReference type="Proteomes" id="UP000501690">
    <property type="component" value="Linkage Group LG7"/>
</dbReference>
<evidence type="ECO:0000256" key="1">
    <source>
        <dbReference type="ARBA" id="ARBA00000900"/>
    </source>
</evidence>
<comment type="similarity">
    <text evidence="14">Belongs to the RING-type zinc finger family. ATL subfamily.</text>
</comment>
<evidence type="ECO:0000256" key="13">
    <source>
        <dbReference type="ARBA" id="ARBA00023136"/>
    </source>
</evidence>
<evidence type="ECO:0000256" key="5">
    <source>
        <dbReference type="ARBA" id="ARBA00022679"/>
    </source>
</evidence>
<keyword evidence="8" id="KW-0732">Signal</keyword>
<keyword evidence="12 17" id="KW-1133">Transmembrane helix</keyword>
<evidence type="ECO:0000256" key="10">
    <source>
        <dbReference type="ARBA" id="ARBA00022786"/>
    </source>
</evidence>
<evidence type="ECO:0000256" key="8">
    <source>
        <dbReference type="ARBA" id="ARBA00022729"/>
    </source>
</evidence>
<dbReference type="SUPFAM" id="SSF57850">
    <property type="entry name" value="RING/U-box"/>
    <property type="match status" value="1"/>
</dbReference>
<keyword evidence="7" id="KW-0479">Metal-binding</keyword>
<protein>
    <recommendedName>
        <fullName evidence="4">RING-type E3 ubiquitin transferase</fullName>
        <ecNumber evidence="4">2.3.2.27</ecNumber>
    </recommendedName>
</protein>
<evidence type="ECO:0000313" key="20">
    <source>
        <dbReference type="Proteomes" id="UP000501690"/>
    </source>
</evidence>
<dbReference type="Gramene" id="Vigun08g108550.1.v1.2">
    <property type="protein sequence ID" value="Vigun08g108550.1.v1.2.CDS.1"/>
    <property type="gene ID" value="Vigun08g108550.v1.2"/>
</dbReference>
<evidence type="ECO:0000256" key="12">
    <source>
        <dbReference type="ARBA" id="ARBA00022989"/>
    </source>
</evidence>
<dbReference type="EMBL" id="CP039351">
    <property type="protein sequence ID" value="QCE00726.1"/>
    <property type="molecule type" value="Genomic_DNA"/>
</dbReference>
<dbReference type="AlphaFoldDB" id="A0A4D6MH38"/>
<dbReference type="Gene3D" id="3.30.40.10">
    <property type="entry name" value="Zinc/RING finger domain, C3HC4 (zinc finger)"/>
    <property type="match status" value="1"/>
</dbReference>
<dbReference type="PANTHER" id="PTHR46539">
    <property type="entry name" value="E3 UBIQUITIN-PROTEIN LIGASE ATL42"/>
    <property type="match status" value="1"/>
</dbReference>
<keyword evidence="13 17" id="KW-0472">Membrane</keyword>
<feature type="transmembrane region" description="Helical" evidence="17">
    <location>
        <begin position="12"/>
        <end position="31"/>
    </location>
</feature>
<dbReference type="GO" id="GO:0061630">
    <property type="term" value="F:ubiquitin protein ligase activity"/>
    <property type="evidence" value="ECO:0007669"/>
    <property type="project" value="UniProtKB-EC"/>
</dbReference>
<reference evidence="19 20" key="1">
    <citation type="submission" date="2019-04" db="EMBL/GenBank/DDBJ databases">
        <title>An improved genome assembly and genetic linkage map for asparagus bean, Vigna unguiculata ssp. sesquipedialis.</title>
        <authorList>
            <person name="Xia Q."/>
            <person name="Zhang R."/>
            <person name="Dong Y."/>
        </authorList>
    </citation>
    <scope>NUCLEOTIDE SEQUENCE [LARGE SCALE GENOMIC DNA]</scope>
    <source>
        <tissue evidence="19">Leaf</tissue>
    </source>
</reference>
<dbReference type="PROSITE" id="PS50089">
    <property type="entry name" value="ZF_RING_2"/>
    <property type="match status" value="1"/>
</dbReference>
<dbReference type="EC" id="2.3.2.27" evidence="4"/>
<evidence type="ECO:0000259" key="18">
    <source>
        <dbReference type="PROSITE" id="PS50089"/>
    </source>
</evidence>
<evidence type="ECO:0000256" key="17">
    <source>
        <dbReference type="SAM" id="Phobius"/>
    </source>
</evidence>
<dbReference type="FunFam" id="3.30.40.10:FF:000285">
    <property type="entry name" value="RING-H2 finger protein ATL43"/>
    <property type="match status" value="1"/>
</dbReference>
<evidence type="ECO:0000256" key="15">
    <source>
        <dbReference type="PROSITE-ProRule" id="PRU00175"/>
    </source>
</evidence>
<organism evidence="19 20">
    <name type="scientific">Vigna unguiculata</name>
    <name type="common">Cowpea</name>
    <dbReference type="NCBI Taxonomy" id="3917"/>
    <lineage>
        <taxon>Eukaryota</taxon>
        <taxon>Viridiplantae</taxon>
        <taxon>Streptophyta</taxon>
        <taxon>Embryophyta</taxon>
        <taxon>Tracheophyta</taxon>
        <taxon>Spermatophyta</taxon>
        <taxon>Magnoliopsida</taxon>
        <taxon>eudicotyledons</taxon>
        <taxon>Gunneridae</taxon>
        <taxon>Pentapetalae</taxon>
        <taxon>rosids</taxon>
        <taxon>fabids</taxon>
        <taxon>Fabales</taxon>
        <taxon>Fabaceae</taxon>
        <taxon>Papilionoideae</taxon>
        <taxon>50 kb inversion clade</taxon>
        <taxon>NPAAA clade</taxon>
        <taxon>indigoferoid/millettioid clade</taxon>
        <taxon>Phaseoleae</taxon>
        <taxon>Vigna</taxon>
    </lineage>
</organism>
<evidence type="ECO:0000313" key="19">
    <source>
        <dbReference type="EMBL" id="QCE00726.1"/>
    </source>
</evidence>
<comment type="subcellular location">
    <subcellularLocation>
        <location evidence="2">Membrane</location>
        <topology evidence="2">Single-pass membrane protein</topology>
    </subcellularLocation>
</comment>
<evidence type="ECO:0000256" key="9">
    <source>
        <dbReference type="ARBA" id="ARBA00022771"/>
    </source>
</evidence>
<comment type="pathway">
    <text evidence="3">Protein modification; protein ubiquitination.</text>
</comment>